<keyword evidence="5" id="KW-1185">Reference proteome</keyword>
<dbReference type="PANTHER" id="PTHR13068">
    <property type="entry name" value="CGI-12 PROTEIN-RELATED"/>
    <property type="match status" value="1"/>
</dbReference>
<dbReference type="GO" id="GO:0006353">
    <property type="term" value="P:DNA-templated transcription termination"/>
    <property type="evidence" value="ECO:0007669"/>
    <property type="project" value="UniProtKB-KW"/>
</dbReference>
<sequence>MFRSPGGRRLVLLIRRAAATTAAGSTNRLQPHTRRLLNHYYYYTTSLARTPDPDTVSYLVASYGLSPAAAAAVASRGRRIHSIAKADAVLSLLRRFGFSDAELARLLARTPGLFGQDPDKIVGPKLEFFAALGIRAAVLARSKIFERSLDNCIIPYVGFLHGILGTDASIRSAIFRYPRTLGSTSKSTVAPPWKLSAATAFPIRPFRNSSSSRWAS</sequence>
<proteinExistence type="inferred from homology"/>
<comment type="similarity">
    <text evidence="1">Belongs to the mTERF family.</text>
</comment>
<keyword evidence="3" id="KW-0809">Transit peptide</keyword>
<evidence type="ECO:0000313" key="4">
    <source>
        <dbReference type="EMBL" id="OEL17432.1"/>
    </source>
</evidence>
<dbReference type="STRING" id="888268.A0A1E5UWX3"/>
<comment type="caution">
    <text evidence="4">The sequence shown here is derived from an EMBL/GenBank/DDBJ whole genome shotgun (WGS) entry which is preliminary data.</text>
</comment>
<protein>
    <submittedName>
        <fullName evidence="4">Uncharacterized protein</fullName>
    </submittedName>
</protein>
<gene>
    <name evidence="4" type="ORF">BAE44_0021547</name>
</gene>
<dbReference type="OrthoDB" id="637682at2759"/>
<evidence type="ECO:0000313" key="5">
    <source>
        <dbReference type="Proteomes" id="UP000095767"/>
    </source>
</evidence>
<dbReference type="Gene3D" id="1.25.70.10">
    <property type="entry name" value="Transcription termination factor 3, mitochondrial"/>
    <property type="match status" value="1"/>
</dbReference>
<organism evidence="4 5">
    <name type="scientific">Dichanthelium oligosanthes</name>
    <dbReference type="NCBI Taxonomy" id="888268"/>
    <lineage>
        <taxon>Eukaryota</taxon>
        <taxon>Viridiplantae</taxon>
        <taxon>Streptophyta</taxon>
        <taxon>Embryophyta</taxon>
        <taxon>Tracheophyta</taxon>
        <taxon>Spermatophyta</taxon>
        <taxon>Magnoliopsida</taxon>
        <taxon>Liliopsida</taxon>
        <taxon>Poales</taxon>
        <taxon>Poaceae</taxon>
        <taxon>PACMAD clade</taxon>
        <taxon>Panicoideae</taxon>
        <taxon>Panicodae</taxon>
        <taxon>Paniceae</taxon>
        <taxon>Dichantheliinae</taxon>
        <taxon>Dichanthelium</taxon>
    </lineage>
</organism>
<accession>A0A1E5UWX3</accession>
<name>A0A1E5UWX3_9POAL</name>
<dbReference type="Proteomes" id="UP000095767">
    <property type="component" value="Unassembled WGS sequence"/>
</dbReference>
<dbReference type="AlphaFoldDB" id="A0A1E5UWX3"/>
<keyword evidence="2" id="KW-0804">Transcription</keyword>
<evidence type="ECO:0000256" key="3">
    <source>
        <dbReference type="ARBA" id="ARBA00022946"/>
    </source>
</evidence>
<keyword evidence="2" id="KW-0806">Transcription termination</keyword>
<dbReference type="InterPro" id="IPR038538">
    <property type="entry name" value="MTERF_sf"/>
</dbReference>
<keyword evidence="2" id="KW-0805">Transcription regulation</keyword>
<dbReference type="InterPro" id="IPR003690">
    <property type="entry name" value="MTERF"/>
</dbReference>
<dbReference type="PANTHER" id="PTHR13068:SF93">
    <property type="entry name" value="OS05G0403600 PROTEIN"/>
    <property type="match status" value="1"/>
</dbReference>
<reference evidence="4 5" key="1">
    <citation type="submission" date="2016-09" db="EMBL/GenBank/DDBJ databases">
        <title>The draft genome of Dichanthelium oligosanthes: A C3 panicoid grass species.</title>
        <authorList>
            <person name="Studer A.J."/>
            <person name="Schnable J.C."/>
            <person name="Brutnell T.P."/>
        </authorList>
    </citation>
    <scope>NUCLEOTIDE SEQUENCE [LARGE SCALE GENOMIC DNA]</scope>
    <source>
        <strain evidence="5">cv. Kellogg 1175</strain>
        <tissue evidence="4">Leaf</tissue>
    </source>
</reference>
<dbReference type="Pfam" id="PF02536">
    <property type="entry name" value="mTERF"/>
    <property type="match status" value="1"/>
</dbReference>
<dbReference type="EMBL" id="LWDX02059953">
    <property type="protein sequence ID" value="OEL17432.1"/>
    <property type="molecule type" value="Genomic_DNA"/>
</dbReference>
<evidence type="ECO:0000256" key="1">
    <source>
        <dbReference type="ARBA" id="ARBA00007692"/>
    </source>
</evidence>
<evidence type="ECO:0000256" key="2">
    <source>
        <dbReference type="ARBA" id="ARBA00022472"/>
    </source>
</evidence>
<dbReference type="GO" id="GO:0003676">
    <property type="term" value="F:nucleic acid binding"/>
    <property type="evidence" value="ECO:0007669"/>
    <property type="project" value="InterPro"/>
</dbReference>